<dbReference type="PANTHER" id="PTHR31904">
    <property type="entry name" value="BYPASS OF STOP CODON PROTEIN 5-RELATED"/>
    <property type="match status" value="1"/>
</dbReference>
<evidence type="ECO:0000256" key="1">
    <source>
        <dbReference type="SAM" id="MobiDB-lite"/>
    </source>
</evidence>
<dbReference type="InterPro" id="IPR039634">
    <property type="entry name" value="Bul1-like"/>
</dbReference>
<dbReference type="PhylomeDB" id="A0A060T4J4"/>
<feature type="region of interest" description="Disordered" evidence="1">
    <location>
        <begin position="1"/>
        <end position="30"/>
    </location>
</feature>
<sequence>MPLGERRLPQIVEIPTDPASGARHPGVLSPVDSLEDPIMSFAQSFENEEKPPEYTPGMEVKTLDYGANMEPRSLFASDVYITIDTPVTNVFNRGDALVGRVVIAPSKDMPIGDLLIDLQMINILRKQKKYNTFRMTRSISLDRHKVPTEAYPEDRVLRRGLEYSFNYSMVIPTVIGANHCEHQGMLPLHFQLPPSIGSPSEMLVEHCDCPQKSVVIAYRIRARFTKPGNHSEKLLAAQQYRYLRVCPMYPPLLVEPEHTQKTVRLKGGIIKRVPVGELTMAVLNVPALSLTGATNTSFAHLQLKYKPLEDGTPPEIGRISRILVMHTLSRISDVPIFYYPKHDDPAVFTETEMWKAQKCDMAKSDWKQCQDGDNEYEMDVHVPLSLPEGVKPGGRLVPSFFSCTSSRQYEFKIQLFFTGLSSASIRFPVVVSRDAPVSTPQDEHGPLLDVDPVLSVSNPDRYALETLFLNDTIKIGQLTEN</sequence>
<organism evidence="3">
    <name type="scientific">Blastobotrys adeninivorans</name>
    <name type="common">Yeast</name>
    <name type="synonym">Arxula adeninivorans</name>
    <dbReference type="NCBI Taxonomy" id="409370"/>
    <lineage>
        <taxon>Eukaryota</taxon>
        <taxon>Fungi</taxon>
        <taxon>Dikarya</taxon>
        <taxon>Ascomycota</taxon>
        <taxon>Saccharomycotina</taxon>
        <taxon>Dipodascomycetes</taxon>
        <taxon>Dipodascales</taxon>
        <taxon>Trichomonascaceae</taxon>
        <taxon>Blastobotrys</taxon>
    </lineage>
</organism>
<dbReference type="PANTHER" id="PTHR31904:SF1">
    <property type="entry name" value="BYPASS OF STOP CODON PROTEIN 5-RELATED"/>
    <property type="match status" value="1"/>
</dbReference>
<proteinExistence type="predicted"/>
<evidence type="ECO:0000259" key="2">
    <source>
        <dbReference type="Pfam" id="PF04426"/>
    </source>
</evidence>
<name>A0A060T4J4_BLAAD</name>
<dbReference type="InterPro" id="IPR022794">
    <property type="entry name" value="Bul1_C"/>
</dbReference>
<protein>
    <submittedName>
        <fullName evidence="3">ARAD1A18084p</fullName>
    </submittedName>
</protein>
<dbReference type="AlphaFoldDB" id="A0A060T4J4"/>
<evidence type="ECO:0000313" key="3">
    <source>
        <dbReference type="EMBL" id="CDP33812.1"/>
    </source>
</evidence>
<dbReference type="Gene3D" id="2.60.40.640">
    <property type="match status" value="1"/>
</dbReference>
<feature type="domain" description="Bul1 C-terminal" evidence="2">
    <location>
        <begin position="359"/>
        <end position="432"/>
    </location>
</feature>
<reference evidence="3" key="2">
    <citation type="submission" date="2014-06" db="EMBL/GenBank/DDBJ databases">
        <title>The complete genome of Blastobotrys (Arxula) adeninivorans LS3 - a yeast of biotechnological interest.</title>
        <authorList>
            <person name="Kunze G."/>
            <person name="Gaillardin C."/>
            <person name="Czernicka M."/>
            <person name="Durrens P."/>
            <person name="Martin T."/>
            <person name="Boer E."/>
            <person name="Gabaldon T."/>
            <person name="Cruz J."/>
            <person name="Talla E."/>
            <person name="Marck C."/>
            <person name="Goffeau A."/>
            <person name="Barbe V."/>
            <person name="Baret P."/>
            <person name="Baronian K."/>
            <person name="Beier S."/>
            <person name="Bleykasten C."/>
            <person name="Bode R."/>
            <person name="Casaregola S."/>
            <person name="Despons L."/>
            <person name="Fairhead C."/>
            <person name="Giersberg M."/>
            <person name="Gierski P."/>
            <person name="Hahnel U."/>
            <person name="Hartmann A."/>
            <person name="Jankowska D."/>
            <person name="Jubin C."/>
            <person name="Jung P."/>
            <person name="Lafontaine I."/>
            <person name="Leh-Louis V."/>
            <person name="Lemaire M."/>
            <person name="Marcet-Houben M."/>
            <person name="Mascher M."/>
            <person name="Morel G."/>
            <person name="Richard G.-F."/>
            <person name="Riechen J."/>
            <person name="Sacerdot C."/>
            <person name="Sarkar A."/>
            <person name="Savel G."/>
            <person name="Schacherer J."/>
            <person name="Sherman D."/>
            <person name="Straub M.-L."/>
            <person name="Stein N."/>
            <person name="Thierry A."/>
            <person name="Trautwein-Schult A."/>
            <person name="Westhof E."/>
            <person name="Worch S."/>
            <person name="Dujon B."/>
            <person name="Souciet J.-L."/>
            <person name="Wincker P."/>
            <person name="Scholz U."/>
            <person name="Neuveglise N."/>
        </authorList>
    </citation>
    <scope>NUCLEOTIDE SEQUENCE</scope>
    <source>
        <strain evidence="3">LS3</strain>
    </source>
</reference>
<gene>
    <name evidence="3" type="ORF">GNLVRS02_ARAD1A18084g</name>
</gene>
<reference evidence="3" key="1">
    <citation type="submission" date="2014-02" db="EMBL/GenBank/DDBJ databases">
        <authorList>
            <person name="Genoscope - CEA"/>
        </authorList>
    </citation>
    <scope>NUCLEOTIDE SEQUENCE</scope>
    <source>
        <strain evidence="3">LS3</strain>
    </source>
</reference>
<dbReference type="Pfam" id="PF04426">
    <property type="entry name" value="Bul1_C"/>
    <property type="match status" value="1"/>
</dbReference>
<dbReference type="InterPro" id="IPR014752">
    <property type="entry name" value="Arrestin-like_C"/>
</dbReference>
<accession>A0A060T4J4</accession>
<dbReference type="EMBL" id="HG937691">
    <property type="protein sequence ID" value="CDP33812.1"/>
    <property type="molecule type" value="Genomic_DNA"/>
</dbReference>